<feature type="chain" id="PRO_5024810839" evidence="2">
    <location>
        <begin position="22"/>
        <end position="124"/>
    </location>
</feature>
<feature type="region of interest" description="Disordered" evidence="1">
    <location>
        <begin position="50"/>
        <end position="124"/>
    </location>
</feature>
<evidence type="ECO:0000256" key="1">
    <source>
        <dbReference type="SAM" id="MobiDB-lite"/>
    </source>
</evidence>
<organism evidence="3 4">
    <name type="scientific">Streptomyces caniferus</name>
    <dbReference type="NCBI Taxonomy" id="285557"/>
    <lineage>
        <taxon>Bacteria</taxon>
        <taxon>Bacillati</taxon>
        <taxon>Actinomycetota</taxon>
        <taxon>Actinomycetes</taxon>
        <taxon>Kitasatosporales</taxon>
        <taxon>Streptomycetaceae</taxon>
        <taxon>Streptomyces</taxon>
    </lineage>
</organism>
<reference evidence="3 4" key="1">
    <citation type="submission" date="2019-12" db="EMBL/GenBank/DDBJ databases">
        <title>Whole genome shotgun sequence of Streptomyces caniferus NBRC 15389.</title>
        <authorList>
            <person name="Ichikawa N."/>
            <person name="Kimura A."/>
            <person name="Kitahashi Y."/>
            <person name="Komaki H."/>
            <person name="Tamura T."/>
        </authorList>
    </citation>
    <scope>NUCLEOTIDE SEQUENCE [LARGE SCALE GENOMIC DNA]</scope>
    <source>
        <strain evidence="3 4">NBRC 15389</strain>
    </source>
</reference>
<name>A0A640S3R4_9ACTN</name>
<keyword evidence="2" id="KW-0732">Signal</keyword>
<accession>A0A640S3R4</accession>
<comment type="caution">
    <text evidence="3">The sequence shown here is derived from an EMBL/GenBank/DDBJ whole genome shotgun (WGS) entry which is preliminary data.</text>
</comment>
<dbReference type="EMBL" id="BLIN01000002">
    <property type="protein sequence ID" value="GFE05292.1"/>
    <property type="molecule type" value="Genomic_DNA"/>
</dbReference>
<protein>
    <submittedName>
        <fullName evidence="3">Uncharacterized protein</fullName>
    </submittedName>
</protein>
<sequence>MRAALVGCFIVAAAGAATALAAAVPRWYGVSGSTLLAVAGLGATEGLGDDRDIAPGGAPIATSQQCSRDSAPGELRIGRENRPLIARRGAPVRPPLRTLTARVSTGRPPAAITVPPERRPHAAN</sequence>
<feature type="signal peptide" evidence="2">
    <location>
        <begin position="1"/>
        <end position="21"/>
    </location>
</feature>
<proteinExistence type="predicted"/>
<dbReference type="AlphaFoldDB" id="A0A640S3R4"/>
<evidence type="ECO:0000256" key="2">
    <source>
        <dbReference type="SAM" id="SignalP"/>
    </source>
</evidence>
<dbReference type="Proteomes" id="UP000435837">
    <property type="component" value="Unassembled WGS sequence"/>
</dbReference>
<evidence type="ECO:0000313" key="4">
    <source>
        <dbReference type="Proteomes" id="UP000435837"/>
    </source>
</evidence>
<evidence type="ECO:0000313" key="3">
    <source>
        <dbReference type="EMBL" id="GFE05292.1"/>
    </source>
</evidence>
<gene>
    <name evidence="3" type="ORF">Scani_15600</name>
</gene>